<dbReference type="OrthoDB" id="5286008at2759"/>
<evidence type="ECO:0000313" key="5">
    <source>
        <dbReference type="Proteomes" id="UP000754883"/>
    </source>
</evidence>
<evidence type="ECO:0000256" key="1">
    <source>
        <dbReference type="ARBA" id="ARBA00023002"/>
    </source>
</evidence>
<organism evidence="4 5">
    <name type="scientific">Clonostachys byssicola</name>
    <dbReference type="NCBI Taxonomy" id="160290"/>
    <lineage>
        <taxon>Eukaryota</taxon>
        <taxon>Fungi</taxon>
        <taxon>Dikarya</taxon>
        <taxon>Ascomycota</taxon>
        <taxon>Pezizomycotina</taxon>
        <taxon>Sordariomycetes</taxon>
        <taxon>Hypocreomycetidae</taxon>
        <taxon>Hypocreales</taxon>
        <taxon>Bionectriaceae</taxon>
        <taxon>Clonostachys</taxon>
    </lineage>
</organism>
<name>A0A9N9UD53_9HYPO</name>
<comment type="caution">
    <text evidence="4">The sequence shown here is derived from an EMBL/GenBank/DDBJ whole genome shotgun (WGS) entry which is preliminary data.</text>
</comment>
<dbReference type="Gene3D" id="3.20.20.100">
    <property type="entry name" value="NADP-dependent oxidoreductase domain"/>
    <property type="match status" value="1"/>
</dbReference>
<dbReference type="InterPro" id="IPR036812">
    <property type="entry name" value="NAD(P)_OxRdtase_dom_sf"/>
</dbReference>
<keyword evidence="5" id="KW-1185">Reference proteome</keyword>
<evidence type="ECO:0000256" key="2">
    <source>
        <dbReference type="SAM" id="MobiDB-lite"/>
    </source>
</evidence>
<feature type="compositionally biased region" description="Basic and acidic residues" evidence="2">
    <location>
        <begin position="368"/>
        <end position="399"/>
    </location>
</feature>
<proteinExistence type="predicted"/>
<dbReference type="GO" id="GO:0005829">
    <property type="term" value="C:cytosol"/>
    <property type="evidence" value="ECO:0007669"/>
    <property type="project" value="TreeGrafter"/>
</dbReference>
<dbReference type="InterPro" id="IPR023210">
    <property type="entry name" value="NADP_OxRdtase_dom"/>
</dbReference>
<evidence type="ECO:0000259" key="3">
    <source>
        <dbReference type="Pfam" id="PF00248"/>
    </source>
</evidence>
<reference evidence="4 5" key="2">
    <citation type="submission" date="2021-10" db="EMBL/GenBank/DDBJ databases">
        <authorList>
            <person name="Piombo E."/>
        </authorList>
    </citation>
    <scope>NUCLEOTIDE SEQUENCE [LARGE SCALE GENOMIC DNA]</scope>
</reference>
<reference evidence="5" key="1">
    <citation type="submission" date="2019-06" db="EMBL/GenBank/DDBJ databases">
        <authorList>
            <person name="Broberg M."/>
        </authorList>
    </citation>
    <scope>NUCLEOTIDE SEQUENCE [LARGE SCALE GENOMIC DNA]</scope>
</reference>
<protein>
    <recommendedName>
        <fullName evidence="3">NADP-dependent oxidoreductase domain-containing protein</fullName>
    </recommendedName>
</protein>
<keyword evidence="1" id="KW-0560">Oxidoreductase</keyword>
<dbReference type="GO" id="GO:0070485">
    <property type="term" value="P:dehydro-D-arabinono-1,4-lactone biosynthetic process"/>
    <property type="evidence" value="ECO:0007669"/>
    <property type="project" value="TreeGrafter"/>
</dbReference>
<dbReference type="GO" id="GO:0045290">
    <property type="term" value="F:D-arabinose 1-dehydrogenase [NAD(P)+] activity"/>
    <property type="evidence" value="ECO:0007669"/>
    <property type="project" value="TreeGrafter"/>
</dbReference>
<dbReference type="SUPFAM" id="SSF51430">
    <property type="entry name" value="NAD(P)-linked oxidoreductase"/>
    <property type="match status" value="1"/>
</dbReference>
<dbReference type="PANTHER" id="PTHR42686">
    <property type="entry name" value="GH17980P-RELATED"/>
    <property type="match status" value="1"/>
</dbReference>
<dbReference type="AlphaFoldDB" id="A0A9N9UD53"/>
<dbReference type="InterPro" id="IPR020471">
    <property type="entry name" value="AKR"/>
</dbReference>
<gene>
    <name evidence="4" type="ORF">CBYS24578_00012151</name>
</gene>
<evidence type="ECO:0000313" key="4">
    <source>
        <dbReference type="EMBL" id="CAG9984389.1"/>
    </source>
</evidence>
<dbReference type="EMBL" id="CABFNO020001387">
    <property type="protein sequence ID" value="CAG9984389.1"/>
    <property type="molecule type" value="Genomic_DNA"/>
</dbReference>
<accession>A0A9N9UD53</accession>
<feature type="compositionally biased region" description="Basic and acidic residues" evidence="2">
    <location>
        <begin position="406"/>
        <end position="435"/>
    </location>
</feature>
<feature type="region of interest" description="Disordered" evidence="2">
    <location>
        <begin position="368"/>
        <end position="441"/>
    </location>
</feature>
<dbReference type="PANTHER" id="PTHR42686:SF1">
    <property type="entry name" value="GH17980P-RELATED"/>
    <property type="match status" value="1"/>
</dbReference>
<sequence length="441" mass="49250">MASPIAPPPPPLSTVLPPLILGTATFNTQYHPDPTHMPYVSIVREALLTHGITAFDTSPYYGPSEHLLGNALETVETPRSSYLLLTKAGRIDAHTFDYSPAAIRASVYRSLHRLRTPYLDLVYAHDAEFVTPQQVLAAVTELRRLRDEDGILRYVGISGYPVDVLASLAEMIYRETGEALDAVQSYSNFCVQNTRLGDPKLLQRFADAGVDVITNASMLSMGLLTTRGVDRGPMASWHPAPPELRRACNGLAQIAQSEGEHLEEVAIRWSMDHWARIGAEFGSTAISHKGETGVRGPARMGISVMGVSSVAELDETYDIWRSVINEESDGREVHRRRKIAALVKDRMWPSLGGWKNYSWPSGRKEYYQRERESHDRETQTESRGGEPRRAEIRYKETHTTRVSGRGPEEDERKYRDAEDADADERQGARAPKKDVVGTPKL</sequence>
<dbReference type="Pfam" id="PF00248">
    <property type="entry name" value="Aldo_ket_red"/>
    <property type="match status" value="1"/>
</dbReference>
<dbReference type="Proteomes" id="UP000754883">
    <property type="component" value="Unassembled WGS sequence"/>
</dbReference>
<feature type="domain" description="NADP-dependent oxidoreductase" evidence="3">
    <location>
        <begin position="18"/>
        <end position="327"/>
    </location>
</feature>